<evidence type="ECO:0000313" key="2">
    <source>
        <dbReference type="EMBL" id="TET81362.1"/>
    </source>
</evidence>
<name>A0A523XQ42_UNCT6</name>
<dbReference type="EMBL" id="SOIP01000246">
    <property type="protein sequence ID" value="TET81362.1"/>
    <property type="molecule type" value="Genomic_DNA"/>
</dbReference>
<gene>
    <name evidence="2" type="ORF">E3J38_04030</name>
</gene>
<reference evidence="2 3" key="1">
    <citation type="submission" date="2019-03" db="EMBL/GenBank/DDBJ databases">
        <title>Metabolic potential of uncultured bacteria and archaea associated with petroleum seepage in deep-sea sediments.</title>
        <authorList>
            <person name="Dong X."/>
            <person name="Hubert C."/>
        </authorList>
    </citation>
    <scope>NUCLEOTIDE SEQUENCE [LARGE SCALE GENOMIC DNA]</scope>
    <source>
        <strain evidence="2">E29_bin36</strain>
    </source>
</reference>
<dbReference type="AlphaFoldDB" id="A0A523XQ42"/>
<dbReference type="PANTHER" id="PTHR38755">
    <property type="entry name" value="5,10-METHYLENETETRAHYDROFOLATE REDUCTASE"/>
    <property type="match status" value="1"/>
</dbReference>
<evidence type="ECO:0000259" key="1">
    <source>
        <dbReference type="Pfam" id="PF12225"/>
    </source>
</evidence>
<sequence length="219" mass="24094">MIIAERKPLEEIRGMIAGYKKILVAGCGTCVTICWAGGEKEVGILSSQLRLASSGEGTELSIVEACIERQCEKEMVEELRDKVQDVEAIVSMACGIGVQTIADVFEEKPVFPALNTTFMGMPEAEGVWTEKCRSCGDCMLYWTGGICPVVRCAKGLLNGPCGGTRKGGGCEIDPEKDCAWVLIYRRLEKQGRLDLMRKYYEPKNYRAVKRPGKIEALKA</sequence>
<dbReference type="PANTHER" id="PTHR38755:SF1">
    <property type="entry name" value="METHYLENE-TETRAHYDROFOLATE REDUCTASE C-TERMINAL DOMAIN-CONTAINING PROTEIN"/>
    <property type="match status" value="1"/>
</dbReference>
<organism evidence="2 3">
    <name type="scientific">candidate division TA06 bacterium</name>
    <dbReference type="NCBI Taxonomy" id="2250710"/>
    <lineage>
        <taxon>Bacteria</taxon>
        <taxon>Bacteria division TA06</taxon>
    </lineage>
</organism>
<dbReference type="Proteomes" id="UP000315534">
    <property type="component" value="Unassembled WGS sequence"/>
</dbReference>
<evidence type="ECO:0000313" key="3">
    <source>
        <dbReference type="Proteomes" id="UP000315534"/>
    </source>
</evidence>
<dbReference type="Pfam" id="PF12225">
    <property type="entry name" value="DUF5981"/>
    <property type="match status" value="1"/>
</dbReference>
<feature type="domain" description="Methylene-tetrahydrofolate reductase C-terminal-like" evidence="1">
    <location>
        <begin position="111"/>
        <end position="205"/>
    </location>
</feature>
<dbReference type="InterPro" id="IPR022026">
    <property type="entry name" value="DUF5981"/>
</dbReference>
<comment type="caution">
    <text evidence="2">The sequence shown here is derived from an EMBL/GenBank/DDBJ whole genome shotgun (WGS) entry which is preliminary data.</text>
</comment>
<proteinExistence type="predicted"/>
<accession>A0A523XQ42</accession>
<protein>
    <recommendedName>
        <fullName evidence="1">Methylene-tetrahydrofolate reductase C-terminal-like domain-containing protein</fullName>
    </recommendedName>
</protein>